<sequence>MYRERERERTKSQSIFESCKQIS</sequence>
<evidence type="ECO:0000313" key="2">
    <source>
        <dbReference type="EnsemblPlants" id="Ma02_p24250.1"/>
    </source>
</evidence>
<feature type="compositionally biased region" description="Basic and acidic residues" evidence="1">
    <location>
        <begin position="1"/>
        <end position="11"/>
    </location>
</feature>
<feature type="region of interest" description="Disordered" evidence="1">
    <location>
        <begin position="1"/>
        <end position="23"/>
    </location>
</feature>
<accession>A0A804I6D2</accession>
<evidence type="ECO:0000256" key="1">
    <source>
        <dbReference type="SAM" id="MobiDB-lite"/>
    </source>
</evidence>
<dbReference type="EnsemblPlants" id="Ma02_t24250.1">
    <property type="protein sequence ID" value="Ma02_p24250.1"/>
    <property type="gene ID" value="Ma02_g24250"/>
</dbReference>
<dbReference type="InParanoid" id="A0A804I6D2"/>
<feature type="compositionally biased region" description="Polar residues" evidence="1">
    <location>
        <begin position="12"/>
        <end position="23"/>
    </location>
</feature>
<proteinExistence type="predicted"/>
<organism evidence="2 3">
    <name type="scientific">Musa acuminata subsp. malaccensis</name>
    <name type="common">Wild banana</name>
    <name type="synonym">Musa malaccensis</name>
    <dbReference type="NCBI Taxonomy" id="214687"/>
    <lineage>
        <taxon>Eukaryota</taxon>
        <taxon>Viridiplantae</taxon>
        <taxon>Streptophyta</taxon>
        <taxon>Embryophyta</taxon>
        <taxon>Tracheophyta</taxon>
        <taxon>Spermatophyta</taxon>
        <taxon>Magnoliopsida</taxon>
        <taxon>Liliopsida</taxon>
        <taxon>Zingiberales</taxon>
        <taxon>Musaceae</taxon>
        <taxon>Musa</taxon>
    </lineage>
</organism>
<dbReference type="AlphaFoldDB" id="A0A804I6D2"/>
<dbReference type="Proteomes" id="UP000012960">
    <property type="component" value="Unplaced"/>
</dbReference>
<name>A0A804I6D2_MUSAM</name>
<reference evidence="2" key="1">
    <citation type="submission" date="2021-05" db="UniProtKB">
        <authorList>
            <consortium name="EnsemblPlants"/>
        </authorList>
    </citation>
    <scope>IDENTIFICATION</scope>
    <source>
        <strain evidence="2">subsp. malaccensis</strain>
    </source>
</reference>
<evidence type="ECO:0000313" key="3">
    <source>
        <dbReference type="Proteomes" id="UP000012960"/>
    </source>
</evidence>
<dbReference type="Gramene" id="Ma02_t24250.1">
    <property type="protein sequence ID" value="Ma02_p24250.1"/>
    <property type="gene ID" value="Ma02_g24250"/>
</dbReference>
<keyword evidence="3" id="KW-1185">Reference proteome</keyword>
<protein>
    <submittedName>
        <fullName evidence="2">Uncharacterized protein</fullName>
    </submittedName>
</protein>